<gene>
    <name evidence="2" type="ORF">H8S65_19380</name>
</gene>
<dbReference type="Proteomes" id="UP000651475">
    <property type="component" value="Unassembled WGS sequence"/>
</dbReference>
<dbReference type="EMBL" id="JACOOJ010000056">
    <property type="protein sequence ID" value="MBC5634906.1"/>
    <property type="molecule type" value="Genomic_DNA"/>
</dbReference>
<keyword evidence="3" id="KW-1185">Reference proteome</keyword>
<evidence type="ECO:0000313" key="2">
    <source>
        <dbReference type="EMBL" id="MBC5634906.1"/>
    </source>
</evidence>
<accession>A0ABR7DTV3</accession>
<feature type="chain" id="PRO_5045091743" evidence="1">
    <location>
        <begin position="20"/>
        <end position="138"/>
    </location>
</feature>
<protein>
    <submittedName>
        <fullName evidence="2">Uncharacterized protein</fullName>
    </submittedName>
</protein>
<comment type="caution">
    <text evidence="2">The sequence shown here is derived from an EMBL/GenBank/DDBJ whole genome shotgun (WGS) entry which is preliminary data.</text>
</comment>
<organism evidence="2 3">
    <name type="scientific">Parabacteroides hominis</name>
    <dbReference type="NCBI Taxonomy" id="2763057"/>
    <lineage>
        <taxon>Bacteria</taxon>
        <taxon>Pseudomonadati</taxon>
        <taxon>Bacteroidota</taxon>
        <taxon>Bacteroidia</taxon>
        <taxon>Bacteroidales</taxon>
        <taxon>Tannerellaceae</taxon>
        <taxon>Parabacteroides</taxon>
    </lineage>
</organism>
<sequence>MRKIVFLLCIFLISTISNSQTYYYKSVAAIDIKTKVKGRPMRADMYISFNEQGCWESDNKGYDINGHFFQYAGRKNGIIIYQYITSIDPFFGKQSLIETWSFSSDYKRLNIKNEIIPNNIHVFERANPEDIDVPDELY</sequence>
<dbReference type="RefSeq" id="WP_186931472.1">
    <property type="nucleotide sequence ID" value="NZ_JACOOJ010000056.1"/>
</dbReference>
<keyword evidence="1" id="KW-0732">Signal</keyword>
<evidence type="ECO:0000313" key="3">
    <source>
        <dbReference type="Proteomes" id="UP000651475"/>
    </source>
</evidence>
<name>A0ABR7DTV3_9BACT</name>
<feature type="signal peptide" evidence="1">
    <location>
        <begin position="1"/>
        <end position="19"/>
    </location>
</feature>
<evidence type="ECO:0000256" key="1">
    <source>
        <dbReference type="SAM" id="SignalP"/>
    </source>
</evidence>
<reference evidence="2 3" key="1">
    <citation type="submission" date="2020-08" db="EMBL/GenBank/DDBJ databases">
        <title>Genome public.</title>
        <authorList>
            <person name="Liu C."/>
            <person name="Sun Q."/>
        </authorList>
    </citation>
    <scope>NUCLEOTIDE SEQUENCE [LARGE SCALE GENOMIC DNA]</scope>
    <source>
        <strain evidence="2 3">NSJ-79</strain>
    </source>
</reference>
<proteinExistence type="predicted"/>